<dbReference type="PaxDb" id="195103-CPF_0632"/>
<dbReference type="eggNOG" id="COG0433">
    <property type="taxonomic scope" value="Bacteria"/>
</dbReference>
<evidence type="ECO:0000313" key="2">
    <source>
        <dbReference type="Proteomes" id="UP000001823"/>
    </source>
</evidence>
<keyword evidence="2" id="KW-1185">Reference proteome</keyword>
<dbReference type="Proteomes" id="UP000001823">
    <property type="component" value="Chromosome"/>
</dbReference>
<dbReference type="STRING" id="195103.CPF_0632"/>
<proteinExistence type="predicted"/>
<dbReference type="HOGENOM" id="CLU_125409_0_0_9"/>
<protein>
    <submittedName>
        <fullName evidence="1">Conserved domain protein</fullName>
    </submittedName>
</protein>
<accession>A0A0H2YVN2</accession>
<name>A0A0H2YVN2_CLOP1</name>
<dbReference type="EMBL" id="CP000246">
    <property type="protein sequence ID" value="ABG84995.1"/>
    <property type="molecule type" value="Genomic_DNA"/>
</dbReference>
<reference evidence="1 2" key="1">
    <citation type="journal article" date="2006" name="Genome Res.">
        <title>Skewed genomic variability in strains of the toxigenic bacterial pathogen, Clostridium perfringens.</title>
        <authorList>
            <person name="Myers G.S."/>
            <person name="Rasko D.A."/>
            <person name="Cheung J.K."/>
            <person name="Ravel J."/>
            <person name="Seshadri R."/>
            <person name="Deboy R.T."/>
            <person name="Ren Q."/>
            <person name="Varga J."/>
            <person name="Awad M.M."/>
            <person name="Brinkac L.M."/>
            <person name="Daugherty S.C."/>
            <person name="Haft D.H."/>
            <person name="Dodson R.J."/>
            <person name="Madupu R."/>
            <person name="Nelson W.C."/>
            <person name="Rosovitz M.J."/>
            <person name="Sullivan S.A."/>
            <person name="Khouri H."/>
            <person name="Dimitrov G.I."/>
            <person name="Watkins K.L."/>
            <person name="Mulligan S."/>
            <person name="Benton J."/>
            <person name="Radune D."/>
            <person name="Fisher D.J."/>
            <person name="Atkins H.S."/>
            <person name="Hiscox T."/>
            <person name="Jost B.H."/>
            <person name="Billington S.J."/>
            <person name="Songer J.G."/>
            <person name="McClane B.A."/>
            <person name="Titball R.W."/>
            <person name="Rood J.I."/>
            <person name="Melville S.B."/>
            <person name="Paulsen I.T."/>
        </authorList>
    </citation>
    <scope>NUCLEOTIDE SEQUENCE [LARGE SCALE GENOMIC DNA]</scope>
    <source>
        <strain evidence="2">ATCC 13124 / DSM 756 / JCM 1290 / NCIMB 6125 / NCTC 8237 / S 107 / Type A</strain>
    </source>
</reference>
<gene>
    <name evidence="1" type="ordered locus">CPF_0632</name>
</gene>
<evidence type="ECO:0000313" key="1">
    <source>
        <dbReference type="EMBL" id="ABG84995.1"/>
    </source>
</evidence>
<dbReference type="AlphaFoldDB" id="A0A0H2YVN2"/>
<organism evidence="1 2">
    <name type="scientific">Clostridium perfringens (strain ATCC 13124 / DSM 756 / JCM 1290 / NCIMB 6125 / NCTC 8237 / Type A)</name>
    <dbReference type="NCBI Taxonomy" id="195103"/>
    <lineage>
        <taxon>Bacteria</taxon>
        <taxon>Bacillati</taxon>
        <taxon>Bacillota</taxon>
        <taxon>Clostridia</taxon>
        <taxon>Eubacteriales</taxon>
        <taxon>Clostridiaceae</taxon>
        <taxon>Clostridium</taxon>
    </lineage>
</organism>
<dbReference type="RefSeq" id="WP_003453091.1">
    <property type="nucleotide sequence ID" value="NC_008261.1"/>
</dbReference>
<dbReference type="KEGG" id="cpf:CPF_0632"/>
<sequence length="137" mass="15987">MIQLFFNQRGAGKSKNLVKLANEEIEKSKGSIIFIDNDNKRMLQLNKKVRLIPMDNYCVKSYDQFYGFLQGIISRDYDVESIYIDSIANILDDIKLEDLENYLKKIELMSRELNVNVFVTIHGDVKIMPENIKKYVA</sequence>